<accession>A0A329MEV6</accession>
<gene>
    <name evidence="1" type="ORF">DQG23_24695</name>
</gene>
<comment type="caution">
    <text evidence="1">The sequence shown here is derived from an EMBL/GenBank/DDBJ whole genome shotgun (WGS) entry which is preliminary data.</text>
</comment>
<dbReference type="AlphaFoldDB" id="A0A329MEV6"/>
<evidence type="ECO:0000313" key="1">
    <source>
        <dbReference type="EMBL" id="RAV18505.1"/>
    </source>
</evidence>
<dbReference type="Pfam" id="PF10673">
    <property type="entry name" value="DUF2487"/>
    <property type="match status" value="1"/>
</dbReference>
<sequence>MKFSDIKKDQWPDLQPYLDTCLLPLTGLTGGEEPWEVTQSLERLADIMEHVEIPFKGRVVTYPSLHYNGQPGTFVSGVNHLCGKLKESGFAYVVLISSDAAISILPFDGADLFITEEMASGGKTLVGEKLQEIWRSKGNLSKDA</sequence>
<keyword evidence="2" id="KW-1185">Reference proteome</keyword>
<reference evidence="1 2" key="1">
    <citation type="journal article" date="2009" name="Int. J. Syst. Evol. Microbiol.">
        <title>Paenibacillus contaminans sp. nov., isolated from a contaminated laboratory plate.</title>
        <authorList>
            <person name="Chou J.H."/>
            <person name="Lee J.H."/>
            <person name="Lin M.C."/>
            <person name="Chang P.S."/>
            <person name="Arun A.B."/>
            <person name="Young C.C."/>
            <person name="Chen W.M."/>
        </authorList>
    </citation>
    <scope>NUCLEOTIDE SEQUENCE [LARGE SCALE GENOMIC DNA]</scope>
    <source>
        <strain evidence="1 2">CKOBP-6</strain>
    </source>
</reference>
<organism evidence="1 2">
    <name type="scientific">Paenibacillus contaminans</name>
    <dbReference type="NCBI Taxonomy" id="450362"/>
    <lineage>
        <taxon>Bacteria</taxon>
        <taxon>Bacillati</taxon>
        <taxon>Bacillota</taxon>
        <taxon>Bacilli</taxon>
        <taxon>Bacillales</taxon>
        <taxon>Paenibacillaceae</taxon>
        <taxon>Paenibacillus</taxon>
    </lineage>
</organism>
<dbReference type="OrthoDB" id="2678750at2"/>
<dbReference type="Proteomes" id="UP000250369">
    <property type="component" value="Unassembled WGS sequence"/>
</dbReference>
<dbReference type="EMBL" id="QMFB01000016">
    <property type="protein sequence ID" value="RAV18505.1"/>
    <property type="molecule type" value="Genomic_DNA"/>
</dbReference>
<evidence type="ECO:0000313" key="2">
    <source>
        <dbReference type="Proteomes" id="UP000250369"/>
    </source>
</evidence>
<name>A0A329MEV6_9BACL</name>
<protein>
    <submittedName>
        <fullName evidence="1">DUF2487 domain-containing protein</fullName>
    </submittedName>
</protein>
<dbReference type="InterPro" id="IPR019615">
    <property type="entry name" value="DUF2487"/>
</dbReference>
<dbReference type="RefSeq" id="WP_113033654.1">
    <property type="nucleotide sequence ID" value="NZ_QMFB01000016.1"/>
</dbReference>
<proteinExistence type="predicted"/>